<accession>A0A0G4N0V7</accession>
<proteinExistence type="predicted"/>
<dbReference type="EMBL" id="CVQH01026083">
    <property type="protein sequence ID" value="CRK39984.1"/>
    <property type="molecule type" value="Genomic_DNA"/>
</dbReference>
<gene>
    <name evidence="1" type="ORF">BN1708_008078</name>
    <name evidence="2" type="ORF">BN1723_004720</name>
</gene>
<sequence length="76" mass="8123">MSDAHRHAGNSNIGTASLKTTSEIPSVLGYSDRSKLARILSQGHLAENRPVLMAVAIQPDIAFTNLTEGSSRWFAG</sequence>
<evidence type="ECO:0000313" key="2">
    <source>
        <dbReference type="EMBL" id="CRK40102.1"/>
    </source>
</evidence>
<evidence type="ECO:0000313" key="1">
    <source>
        <dbReference type="EMBL" id="CRK39984.1"/>
    </source>
</evidence>
<protein>
    <submittedName>
        <fullName evidence="1">Uncharacterized protein</fullName>
    </submittedName>
</protein>
<reference evidence="3 4" key="1">
    <citation type="submission" date="2015-05" db="EMBL/GenBank/DDBJ databases">
        <authorList>
            <person name="Fogelqvist Johan"/>
        </authorList>
    </citation>
    <scope>NUCLEOTIDE SEQUENCE [LARGE SCALE GENOMIC DNA]</scope>
    <source>
        <strain evidence="1">VL1</strain>
        <strain evidence="2">VL2</strain>
    </source>
</reference>
<keyword evidence="3" id="KW-1185">Reference proteome</keyword>
<evidence type="ECO:0000313" key="3">
    <source>
        <dbReference type="Proteomes" id="UP000044602"/>
    </source>
</evidence>
<dbReference type="Proteomes" id="UP000044602">
    <property type="component" value="Unassembled WGS sequence"/>
</dbReference>
<name>A0A0G4N0V7_VERLO</name>
<dbReference type="AlphaFoldDB" id="A0A0G4N0V7"/>
<dbReference type="Proteomes" id="UP000045706">
    <property type="component" value="Unassembled WGS sequence"/>
</dbReference>
<organism evidence="1 3">
    <name type="scientific">Verticillium longisporum</name>
    <name type="common">Verticillium dahliae var. longisporum</name>
    <dbReference type="NCBI Taxonomy" id="100787"/>
    <lineage>
        <taxon>Eukaryota</taxon>
        <taxon>Fungi</taxon>
        <taxon>Dikarya</taxon>
        <taxon>Ascomycota</taxon>
        <taxon>Pezizomycotina</taxon>
        <taxon>Sordariomycetes</taxon>
        <taxon>Hypocreomycetidae</taxon>
        <taxon>Glomerellales</taxon>
        <taxon>Plectosphaerellaceae</taxon>
        <taxon>Verticillium</taxon>
    </lineage>
</organism>
<evidence type="ECO:0000313" key="4">
    <source>
        <dbReference type="Proteomes" id="UP000045706"/>
    </source>
</evidence>
<dbReference type="EMBL" id="CVQI01031941">
    <property type="protein sequence ID" value="CRK40102.1"/>
    <property type="molecule type" value="Genomic_DNA"/>
</dbReference>